<dbReference type="InterPro" id="IPR053905">
    <property type="entry name" value="EF-G-like_DII"/>
</dbReference>
<evidence type="ECO:0000256" key="5">
    <source>
        <dbReference type="ARBA" id="ARBA00022917"/>
    </source>
</evidence>
<evidence type="ECO:0000313" key="10">
    <source>
        <dbReference type="EMBL" id="KKU02719.1"/>
    </source>
</evidence>
<proteinExistence type="inferred from homology"/>
<accession>A0A0G1M3F7</accession>
<keyword evidence="3 8" id="KW-0396">Initiation factor</keyword>
<dbReference type="InterPro" id="IPR000795">
    <property type="entry name" value="T_Tr_GTP-bd_dom"/>
</dbReference>
<evidence type="ECO:0000259" key="9">
    <source>
        <dbReference type="PROSITE" id="PS51722"/>
    </source>
</evidence>
<organism evidence="10 11">
    <name type="scientific">Candidatus Giovannonibacteria bacterium GW2011_GWA2_45_21</name>
    <dbReference type="NCBI Taxonomy" id="1618649"/>
    <lineage>
        <taxon>Bacteria</taxon>
        <taxon>Candidatus Giovannoniibacteriota</taxon>
    </lineage>
</organism>
<dbReference type="EMBL" id="LCKT01000052">
    <property type="protein sequence ID" value="KKU02719.1"/>
    <property type="molecule type" value="Genomic_DNA"/>
</dbReference>
<dbReference type="PANTHER" id="PTHR43381:SF4">
    <property type="entry name" value="EUKARYOTIC TRANSLATION INITIATION FACTOR 5B"/>
    <property type="match status" value="1"/>
</dbReference>
<dbReference type="InterPro" id="IPR015760">
    <property type="entry name" value="TIF_IF2"/>
</dbReference>
<dbReference type="AlphaFoldDB" id="A0A0G1M3F7"/>
<dbReference type="CDD" id="cd01887">
    <property type="entry name" value="IF2_eIF5B"/>
    <property type="match status" value="1"/>
</dbReference>
<name>A0A0G1M3F7_9BACT</name>
<dbReference type="InterPro" id="IPR000178">
    <property type="entry name" value="TF_IF2_bacterial-like"/>
</dbReference>
<gene>
    <name evidence="10" type="ORF">UX06_C0052G0002</name>
</gene>
<dbReference type="GO" id="GO:0005737">
    <property type="term" value="C:cytoplasm"/>
    <property type="evidence" value="ECO:0007669"/>
    <property type="project" value="UniProtKB-UniRule"/>
</dbReference>
<dbReference type="NCBIfam" id="TIGR00231">
    <property type="entry name" value="small_GTP"/>
    <property type="match status" value="1"/>
</dbReference>
<keyword evidence="5 8" id="KW-0648">Protein biosynthesis</keyword>
<dbReference type="PROSITE" id="PS51722">
    <property type="entry name" value="G_TR_2"/>
    <property type="match status" value="1"/>
</dbReference>
<evidence type="ECO:0000256" key="6">
    <source>
        <dbReference type="ARBA" id="ARBA00023134"/>
    </source>
</evidence>
<dbReference type="SUPFAM" id="SSF52156">
    <property type="entry name" value="Initiation factor IF2/eIF5b, domain 3"/>
    <property type="match status" value="1"/>
</dbReference>
<evidence type="ECO:0000313" key="11">
    <source>
        <dbReference type="Proteomes" id="UP000034696"/>
    </source>
</evidence>
<dbReference type="InterPro" id="IPR023115">
    <property type="entry name" value="TIF_IF2_dom3"/>
</dbReference>
<evidence type="ECO:0000256" key="2">
    <source>
        <dbReference type="ARBA" id="ARBA00020675"/>
    </source>
</evidence>
<dbReference type="Gene3D" id="3.40.50.300">
    <property type="entry name" value="P-loop containing nucleotide triphosphate hydrolases"/>
    <property type="match status" value="1"/>
</dbReference>
<comment type="function">
    <text evidence="8">One of the essential components for the initiation of protein synthesis. Protects formylmethionyl-tRNA from spontaneous hydrolysis and promotes its binding to the 30S ribosomal subunits. Also involved in the hydrolysis of GTP during the formation of the 70S ribosomal complex.</text>
</comment>
<dbReference type="Pfam" id="PF22042">
    <property type="entry name" value="EF-G_D2"/>
    <property type="match status" value="1"/>
</dbReference>
<dbReference type="Gene3D" id="3.40.50.10050">
    <property type="entry name" value="Translation initiation factor IF- 2, domain 3"/>
    <property type="match status" value="1"/>
</dbReference>
<dbReference type="GO" id="GO:0005525">
    <property type="term" value="F:GTP binding"/>
    <property type="evidence" value="ECO:0007669"/>
    <property type="project" value="UniProtKB-KW"/>
</dbReference>
<dbReference type="InterPro" id="IPR005225">
    <property type="entry name" value="Small_GTP-bd"/>
</dbReference>
<dbReference type="SUPFAM" id="SSF50447">
    <property type="entry name" value="Translation proteins"/>
    <property type="match status" value="2"/>
</dbReference>
<dbReference type="PANTHER" id="PTHR43381">
    <property type="entry name" value="TRANSLATION INITIATION FACTOR IF-2-RELATED"/>
    <property type="match status" value="1"/>
</dbReference>
<dbReference type="GO" id="GO:0003743">
    <property type="term" value="F:translation initiation factor activity"/>
    <property type="evidence" value="ECO:0007669"/>
    <property type="project" value="UniProtKB-UniRule"/>
</dbReference>
<dbReference type="InterPro" id="IPR009000">
    <property type="entry name" value="Transl_B-barrel_sf"/>
</dbReference>
<protein>
    <recommendedName>
        <fullName evidence="2 7">Translation initiation factor IF-2</fullName>
    </recommendedName>
</protein>
<evidence type="ECO:0000256" key="3">
    <source>
        <dbReference type="ARBA" id="ARBA00022540"/>
    </source>
</evidence>
<dbReference type="FunFam" id="3.40.50.10050:FF:000001">
    <property type="entry name" value="Translation initiation factor IF-2"/>
    <property type="match status" value="1"/>
</dbReference>
<dbReference type="Gene3D" id="2.40.30.10">
    <property type="entry name" value="Translation factors"/>
    <property type="match status" value="2"/>
</dbReference>
<dbReference type="SUPFAM" id="SSF52540">
    <property type="entry name" value="P-loop containing nucleoside triphosphate hydrolases"/>
    <property type="match status" value="1"/>
</dbReference>
<dbReference type="GO" id="GO:0003924">
    <property type="term" value="F:GTPase activity"/>
    <property type="evidence" value="ECO:0007669"/>
    <property type="project" value="InterPro"/>
</dbReference>
<dbReference type="Pfam" id="PF11987">
    <property type="entry name" value="IF-2"/>
    <property type="match status" value="1"/>
</dbReference>
<evidence type="ECO:0000256" key="7">
    <source>
        <dbReference type="NCBIfam" id="TIGR00487"/>
    </source>
</evidence>
<sequence length="492" mass="53934">MAEQIKTKRPPVVVVMGHIDHGKTSILDKIRESNVAGRETGGITQHIGAYKTHNVTFLDTPGHEAFSKMRARGSRVADIALLIVAADDGVKPQTEEALQVIQDAKLPFIVVINKIDRETADIERAKKELGEKGVIFEEWGGKVPLAKVSAKTGAGIKELLDLILLLSDVEDLTCNLSSSAIGVVIESHLDSRRGQAATLLVRDGKFKKGDWILAGGVFVKTKILEDENGKSLNEVFASDPVRVIGFNESVKVGSVFSSFDTKDKLNAVLEGNLDYKPLSPKLSIPEGNKIVPIIIKADTAGSIEAIQSQISKLDLKDFSLVTLRAEVGNVSEDDIKLASANKNSIVVAFRVKIDRTATILLERFGVKAMNFNLIYELEVWLRRELENIIGEEKVRKTLGMVRILKIFKEDGSKKIVGGTVLSGGIYPQKRFVLLRRNFPLGDGKILELQIGKIKVKEVLSPGEFGALIELGLEIATGDQLEVYDEEVVKRKL</sequence>
<dbReference type="Proteomes" id="UP000034696">
    <property type="component" value="Unassembled WGS sequence"/>
</dbReference>
<keyword evidence="4" id="KW-0547">Nucleotide-binding</keyword>
<comment type="caution">
    <text evidence="10">The sequence shown here is derived from an EMBL/GenBank/DDBJ whole genome shotgun (WGS) entry which is preliminary data.</text>
</comment>
<dbReference type="NCBIfam" id="TIGR00487">
    <property type="entry name" value="IF-2"/>
    <property type="match status" value="1"/>
</dbReference>
<evidence type="ECO:0000256" key="1">
    <source>
        <dbReference type="ARBA" id="ARBA00007733"/>
    </source>
</evidence>
<comment type="similarity">
    <text evidence="1 8">Belongs to the TRAFAC class translation factor GTPase superfamily. Classic translation factor GTPase family. IF-2 subfamily.</text>
</comment>
<dbReference type="InterPro" id="IPR036925">
    <property type="entry name" value="TIF_IF2_dom3_sf"/>
</dbReference>
<dbReference type="PATRIC" id="fig|1618649.3.peg.707"/>
<keyword evidence="6" id="KW-0342">GTP-binding</keyword>
<dbReference type="InterPro" id="IPR027417">
    <property type="entry name" value="P-loop_NTPase"/>
</dbReference>
<dbReference type="Pfam" id="PF00009">
    <property type="entry name" value="GTP_EFTU"/>
    <property type="match status" value="1"/>
</dbReference>
<evidence type="ECO:0000256" key="8">
    <source>
        <dbReference type="RuleBase" id="RU000644"/>
    </source>
</evidence>
<feature type="domain" description="Tr-type G" evidence="9">
    <location>
        <begin position="8"/>
        <end position="173"/>
    </location>
</feature>
<reference evidence="10 11" key="1">
    <citation type="journal article" date="2015" name="Nature">
        <title>rRNA introns, odd ribosomes, and small enigmatic genomes across a large radiation of phyla.</title>
        <authorList>
            <person name="Brown C.T."/>
            <person name="Hug L.A."/>
            <person name="Thomas B.C."/>
            <person name="Sharon I."/>
            <person name="Castelle C.J."/>
            <person name="Singh A."/>
            <person name="Wilkins M.J."/>
            <person name="Williams K.H."/>
            <person name="Banfield J.F."/>
        </authorList>
    </citation>
    <scope>NUCLEOTIDE SEQUENCE [LARGE SCALE GENOMIC DNA]</scope>
</reference>
<evidence type="ECO:0000256" key="4">
    <source>
        <dbReference type="ARBA" id="ARBA00022741"/>
    </source>
</evidence>
<dbReference type="FunFam" id="3.40.50.300:FF:000019">
    <property type="entry name" value="Translation initiation factor IF-2"/>
    <property type="match status" value="1"/>
</dbReference>